<evidence type="ECO:0000259" key="4">
    <source>
        <dbReference type="PROSITE" id="PS51372"/>
    </source>
</evidence>
<dbReference type="Pfam" id="PF00359">
    <property type="entry name" value="PTS_EIIA_2"/>
    <property type="match status" value="1"/>
</dbReference>
<accession>A0ABN1JLR0</accession>
<dbReference type="InterPro" id="IPR002178">
    <property type="entry name" value="PTS_EIIA_type-2_dom"/>
</dbReference>
<keyword evidence="6" id="KW-1185">Reference proteome</keyword>
<dbReference type="InterPro" id="IPR050661">
    <property type="entry name" value="BglG_antiterminators"/>
</dbReference>
<gene>
    <name evidence="5" type="ORF">GCM10008906_25040</name>
</gene>
<dbReference type="EMBL" id="BAAACG010000010">
    <property type="protein sequence ID" value="GAA0742469.1"/>
    <property type="molecule type" value="Genomic_DNA"/>
</dbReference>
<dbReference type="InterPro" id="IPR016152">
    <property type="entry name" value="PTrfase/Anion_transptr"/>
</dbReference>
<dbReference type="SUPFAM" id="SSF52794">
    <property type="entry name" value="PTS system IIB component-like"/>
    <property type="match status" value="1"/>
</dbReference>
<dbReference type="Pfam" id="PF00874">
    <property type="entry name" value="PRD"/>
    <property type="match status" value="1"/>
</dbReference>
<protein>
    <submittedName>
        <fullName evidence="5">BglG family transcription antiterminator</fullName>
    </submittedName>
</protein>
<dbReference type="PANTHER" id="PTHR30185">
    <property type="entry name" value="CRYPTIC BETA-GLUCOSIDE BGL OPERON ANTITERMINATOR"/>
    <property type="match status" value="1"/>
</dbReference>
<evidence type="ECO:0000259" key="3">
    <source>
        <dbReference type="PROSITE" id="PS51094"/>
    </source>
</evidence>
<dbReference type="CDD" id="cd05568">
    <property type="entry name" value="PTS_IIB_bgl_like"/>
    <property type="match status" value="1"/>
</dbReference>
<dbReference type="Gene3D" id="1.10.1790.10">
    <property type="entry name" value="PRD domain"/>
    <property type="match status" value="1"/>
</dbReference>
<dbReference type="SUPFAM" id="SSF63520">
    <property type="entry name" value="PTS-regulatory domain, PRD"/>
    <property type="match status" value="1"/>
</dbReference>
<comment type="caution">
    <text evidence="5">The sequence shown here is derived from an EMBL/GenBank/DDBJ whole genome shotgun (WGS) entry which is preliminary data.</text>
</comment>
<evidence type="ECO:0000256" key="2">
    <source>
        <dbReference type="ARBA" id="ARBA00022737"/>
    </source>
</evidence>
<proteinExistence type="predicted"/>
<dbReference type="Gene3D" id="1.10.10.10">
    <property type="entry name" value="Winged helix-like DNA-binding domain superfamily/Winged helix DNA-binding domain"/>
    <property type="match status" value="1"/>
</dbReference>
<keyword evidence="2" id="KW-0677">Repeat</keyword>
<dbReference type="InterPro" id="IPR036388">
    <property type="entry name" value="WH-like_DNA-bd_sf"/>
</dbReference>
<dbReference type="PROSITE" id="PS51094">
    <property type="entry name" value="PTS_EIIA_TYPE_2"/>
    <property type="match status" value="1"/>
</dbReference>
<dbReference type="Gene3D" id="3.40.930.10">
    <property type="entry name" value="Mannitol-specific EII, Chain A"/>
    <property type="match status" value="1"/>
</dbReference>
<dbReference type="PANTHER" id="PTHR30185:SF12">
    <property type="entry name" value="TRANSCRIPTIONAL REGULATOR MANR"/>
    <property type="match status" value="1"/>
</dbReference>
<dbReference type="Proteomes" id="UP001501510">
    <property type="component" value="Unassembled WGS sequence"/>
</dbReference>
<sequence>MRELNILNDLIETNRYLSIEYFIDKYSVSKRTVQSDFSYLTNISLEKGFTLIKKRGKGYLIEVNDEKKLNDFIRYLKKLDDKPKINVENIVAYIALKNKYVTNSEMVKEFYSSKSLISKFKKDVDDYLKKYNFTAERKAHYGVRINQPLEKRKKLIVDLYLKNNEVVREYIDKKIDKDFKYIEESLIEEIKDKNLVINYFELNEILVWLKVIIYIKLEVRKILKEDIDSTIQLVIKEKYDVSFSKEDKRELDELIRLKTKNQEKNDDHLENLEEDICEFLENLDKNNNTSFNKDQQFKKLLTLHISSLISRLKFKVSYTNPIVDELSIKYASIFNMAISFGDMLHEKYGIKPNRDEIGFIATHFAVHMEKEFTNKLKRYNKIAIVCSSGGGSAYLTKLKISNLFNKSEIKTFSIVQIKELERYKPDIVFSTININLNLQVPLIYIKELLDDYDILKIKQLVSLDKIEPTFMSETQTYYIKRFFSPDYFTISNMKKDYIKCLKDMASKVEKDGIGGENYTQLVLKRESFSSTIYLNGVAIPHPIEMVGNKDLVFINILKTPIVYGDKKVNIIFMVSLQKENLELHKKITKDLFEIMNDKKMIQDILKVKSFKEFTTLISKNV</sequence>
<evidence type="ECO:0000256" key="1">
    <source>
        <dbReference type="ARBA" id="ARBA00022679"/>
    </source>
</evidence>
<dbReference type="SUPFAM" id="SSF55804">
    <property type="entry name" value="Phoshotransferase/anion transport protein"/>
    <property type="match status" value="1"/>
</dbReference>
<dbReference type="InterPro" id="IPR011608">
    <property type="entry name" value="PRD"/>
</dbReference>
<dbReference type="RefSeq" id="WP_343761987.1">
    <property type="nucleotide sequence ID" value="NZ_BAAACG010000010.1"/>
</dbReference>
<reference evidence="5 6" key="1">
    <citation type="journal article" date="2019" name="Int. J. Syst. Evol. Microbiol.">
        <title>The Global Catalogue of Microorganisms (GCM) 10K type strain sequencing project: providing services to taxonomists for standard genome sequencing and annotation.</title>
        <authorList>
            <consortium name="The Broad Institute Genomics Platform"/>
            <consortium name="The Broad Institute Genome Sequencing Center for Infectious Disease"/>
            <person name="Wu L."/>
            <person name="Ma J."/>
        </authorList>
    </citation>
    <scope>NUCLEOTIDE SEQUENCE [LARGE SCALE GENOMIC DNA]</scope>
    <source>
        <strain evidence="5 6">JCM 1407</strain>
    </source>
</reference>
<organism evidence="5 6">
    <name type="scientific">Clostridium oceanicum</name>
    <dbReference type="NCBI Taxonomy" id="1543"/>
    <lineage>
        <taxon>Bacteria</taxon>
        <taxon>Bacillati</taxon>
        <taxon>Bacillota</taxon>
        <taxon>Clostridia</taxon>
        <taxon>Eubacteriales</taxon>
        <taxon>Clostridiaceae</taxon>
        <taxon>Clostridium</taxon>
    </lineage>
</organism>
<dbReference type="PROSITE" id="PS51372">
    <property type="entry name" value="PRD_2"/>
    <property type="match status" value="1"/>
</dbReference>
<dbReference type="InterPro" id="IPR036095">
    <property type="entry name" value="PTS_EIIB-like_sf"/>
</dbReference>
<evidence type="ECO:0000313" key="5">
    <source>
        <dbReference type="EMBL" id="GAA0742469.1"/>
    </source>
</evidence>
<feature type="domain" description="PTS EIIA type-2" evidence="3">
    <location>
        <begin position="481"/>
        <end position="620"/>
    </location>
</feature>
<evidence type="ECO:0000313" key="6">
    <source>
        <dbReference type="Proteomes" id="UP001501510"/>
    </source>
</evidence>
<dbReference type="Gene3D" id="3.40.50.2300">
    <property type="match status" value="1"/>
</dbReference>
<dbReference type="InterPro" id="IPR036634">
    <property type="entry name" value="PRD_sf"/>
</dbReference>
<name>A0ABN1JLR0_9CLOT</name>
<feature type="domain" description="PRD" evidence="4">
    <location>
        <begin position="267"/>
        <end position="374"/>
    </location>
</feature>
<keyword evidence="1" id="KW-0808">Transferase</keyword>